<protein>
    <submittedName>
        <fullName evidence="1">Uncharacterized protein</fullName>
    </submittedName>
</protein>
<dbReference type="RefSeq" id="WP_039359996.1">
    <property type="nucleotide sequence ID" value="NZ_JSAN01000115.1"/>
</dbReference>
<comment type="caution">
    <text evidence="1">The sequence shown here is derived from an EMBL/GenBank/DDBJ whole genome shotgun (WGS) entry which is preliminary data.</text>
</comment>
<sequence>MTSCRFKLFTRVTDVKKFSSVQDNSFVVQTVIMKNSITAAEKANLTTAVANRPALKVTYV</sequence>
<gene>
    <name evidence="1" type="ORF">DB44_ER00510</name>
</gene>
<organism evidence="1 2">
    <name type="scientific">Candidatus Protochlamydia amoebophila</name>
    <dbReference type="NCBI Taxonomy" id="362787"/>
    <lineage>
        <taxon>Bacteria</taxon>
        <taxon>Pseudomonadati</taxon>
        <taxon>Chlamydiota</taxon>
        <taxon>Chlamydiia</taxon>
        <taxon>Parachlamydiales</taxon>
        <taxon>Parachlamydiaceae</taxon>
        <taxon>Candidatus Protochlamydia</taxon>
    </lineage>
</organism>
<dbReference type="AlphaFoldDB" id="A0A0C1JV54"/>
<evidence type="ECO:0000313" key="1">
    <source>
        <dbReference type="EMBL" id="KIC71122.1"/>
    </source>
</evidence>
<dbReference type="EMBL" id="JSAN01000115">
    <property type="protein sequence ID" value="KIC71122.1"/>
    <property type="molecule type" value="Genomic_DNA"/>
</dbReference>
<accession>A0A0C1JV54</accession>
<proteinExistence type="predicted"/>
<reference evidence="1 2" key="1">
    <citation type="journal article" date="2014" name="Mol. Biol. Evol.">
        <title>Massive expansion of Ubiquitination-related gene families within the Chlamydiae.</title>
        <authorList>
            <person name="Domman D."/>
            <person name="Collingro A."/>
            <person name="Lagkouvardos I."/>
            <person name="Gehre L."/>
            <person name="Weinmaier T."/>
            <person name="Rattei T."/>
            <person name="Subtil A."/>
            <person name="Horn M."/>
        </authorList>
    </citation>
    <scope>NUCLEOTIDE SEQUENCE [LARGE SCALE GENOMIC DNA]</scope>
    <source>
        <strain evidence="1 2">EI2</strain>
    </source>
</reference>
<evidence type="ECO:0000313" key="2">
    <source>
        <dbReference type="Proteomes" id="UP000031465"/>
    </source>
</evidence>
<dbReference type="Proteomes" id="UP000031465">
    <property type="component" value="Unassembled WGS sequence"/>
</dbReference>
<name>A0A0C1JV54_9BACT</name>